<dbReference type="EMBL" id="QQTP01000005">
    <property type="protein sequence ID" value="RDJ25321.1"/>
    <property type="molecule type" value="Genomic_DNA"/>
</dbReference>
<evidence type="ECO:0000259" key="1">
    <source>
        <dbReference type="Pfam" id="PF01850"/>
    </source>
</evidence>
<gene>
    <name evidence="2" type="ORF">DWE98_11310</name>
</gene>
<protein>
    <submittedName>
        <fullName evidence="2">PIN domain-containing protein</fullName>
    </submittedName>
</protein>
<reference evidence="3" key="1">
    <citation type="submission" date="2018-07" db="EMBL/GenBank/DDBJ databases">
        <authorList>
            <person name="Safronova V.I."/>
            <person name="Chirak E.R."/>
            <person name="Sazanova A.L."/>
        </authorList>
    </citation>
    <scope>NUCLEOTIDE SEQUENCE [LARGE SCALE GENOMIC DNA]</scope>
    <source>
        <strain evidence="3">RCAM04685</strain>
    </source>
</reference>
<accession>A0A370L6U1</accession>
<dbReference type="Gene3D" id="3.40.50.1010">
    <property type="entry name" value="5'-nuclease"/>
    <property type="match status" value="1"/>
</dbReference>
<dbReference type="AlphaFoldDB" id="A0A370L6U1"/>
<dbReference type="SUPFAM" id="SSF88723">
    <property type="entry name" value="PIN domain-like"/>
    <property type="match status" value="1"/>
</dbReference>
<comment type="caution">
    <text evidence="2">The sequence shown here is derived from an EMBL/GenBank/DDBJ whole genome shotgun (WGS) entry which is preliminary data.</text>
</comment>
<evidence type="ECO:0000313" key="2">
    <source>
        <dbReference type="EMBL" id="RDJ25321.1"/>
    </source>
</evidence>
<keyword evidence="3" id="KW-1185">Reference proteome</keyword>
<organism evidence="2 3">
    <name type="scientific">Bosea caraganae</name>
    <dbReference type="NCBI Taxonomy" id="2763117"/>
    <lineage>
        <taxon>Bacteria</taxon>
        <taxon>Pseudomonadati</taxon>
        <taxon>Pseudomonadota</taxon>
        <taxon>Alphaproteobacteria</taxon>
        <taxon>Hyphomicrobiales</taxon>
        <taxon>Boseaceae</taxon>
        <taxon>Bosea</taxon>
    </lineage>
</organism>
<evidence type="ECO:0000313" key="3">
    <source>
        <dbReference type="Proteomes" id="UP000255207"/>
    </source>
</evidence>
<dbReference type="InterPro" id="IPR002716">
    <property type="entry name" value="PIN_dom"/>
</dbReference>
<feature type="domain" description="PIN" evidence="1">
    <location>
        <begin position="6"/>
        <end position="121"/>
    </location>
</feature>
<name>A0A370L6U1_9HYPH</name>
<dbReference type="Proteomes" id="UP000255207">
    <property type="component" value="Unassembled WGS sequence"/>
</dbReference>
<dbReference type="Pfam" id="PF01850">
    <property type="entry name" value="PIN"/>
    <property type="match status" value="1"/>
</dbReference>
<proteinExistence type="predicted"/>
<dbReference type="OrthoDB" id="163436at2"/>
<sequence>MPSACFVDTNVMLYLKDPREPQKQAIARSWIAALSERDLIIISPQVMNEFAYNVLRKFPAIATAELTQFLLAMEPWCKAPLTAATCLEGLAIHGRYRYSFFDSTLIAAALAYGCDILLSEDLADGQKIGNLTIINPFETALEAVLAS</sequence>
<dbReference type="CDD" id="cd18692">
    <property type="entry name" value="PIN_VapC-like"/>
    <property type="match status" value="1"/>
</dbReference>
<dbReference type="InterPro" id="IPR029060">
    <property type="entry name" value="PIN-like_dom_sf"/>
</dbReference>